<evidence type="ECO:0000313" key="2">
    <source>
        <dbReference type="WBParaSite" id="RSKR_0001074300.1"/>
    </source>
</evidence>
<proteinExistence type="predicted"/>
<organism evidence="1 2">
    <name type="scientific">Rhabditophanes sp. KR3021</name>
    <dbReference type="NCBI Taxonomy" id="114890"/>
    <lineage>
        <taxon>Eukaryota</taxon>
        <taxon>Metazoa</taxon>
        <taxon>Ecdysozoa</taxon>
        <taxon>Nematoda</taxon>
        <taxon>Chromadorea</taxon>
        <taxon>Rhabditida</taxon>
        <taxon>Tylenchina</taxon>
        <taxon>Panagrolaimomorpha</taxon>
        <taxon>Strongyloidoidea</taxon>
        <taxon>Alloionematidae</taxon>
        <taxon>Rhabditophanes</taxon>
    </lineage>
</organism>
<evidence type="ECO:0000313" key="1">
    <source>
        <dbReference type="Proteomes" id="UP000095286"/>
    </source>
</evidence>
<reference evidence="2" key="1">
    <citation type="submission" date="2016-11" db="UniProtKB">
        <authorList>
            <consortium name="WormBaseParasite"/>
        </authorList>
    </citation>
    <scope>IDENTIFICATION</scope>
    <source>
        <strain evidence="2">KR3021</strain>
    </source>
</reference>
<dbReference type="Proteomes" id="UP000095286">
    <property type="component" value="Unplaced"/>
</dbReference>
<accession>A0AC35UF86</accession>
<name>A0AC35UF86_9BILA</name>
<protein>
    <submittedName>
        <fullName evidence="2">Choline transporter-like protein</fullName>
    </submittedName>
</protein>
<sequence length="671" mass="75558">MVKIDKQDNNVQAFQTSNTNRILYPSDSNGRFCGTAKKGYYDLTSKPYVLFFDLTKCISWSTFLSGCSTRQVCVSTCPAKYFSYIELQANFGQSWQSAMKDIVCADEEMKQQITSFETLRAYVQNGYCTSYTVSSLPWLGRCIPKIFIDGANTLNKVQATNGSLDNMISSLGNANGQIPTDTQLANSSTIINDMDSAKGIIGKIIADVSMCYWQILLILGVSAVLSLLYIVFLRIVGGLILWATIFTIFIITLGASLYCWFQYKLLVDAGAINDYSFHPSISIYFKMPMTWIVLAVAATIVFVLFTILLIVIRSRIKLALKLIEETSQAIGNITSTILFPLFPFALHIAVFSVWAIICLWIASSGVENCRMETFANISNIGNGPICNCADVGSTQFPECKFINVTRNEQLTGGFQAYNLFMFFWMTCFVSSFQDIILAGAFASYYWAFNKKKDVPMFPVLKSMRRAIRFHLGSLATGSLIIAIVKFIKAILDWLHARLFGAQNIILRIIFKCLSIFFWLLETFLKFLNRNAFIMMSISGKPFFTCAKDAFSLLARNLIRVVVVNRVTSLLIFLGKMIVTIGIGFISYKLFTNQWEVEGFNKITLNYYFTPIVIIVIGTYIVSSLFFDVYEIGVNTLFMCFLQDSEINDGSESKPYYMSQNLRKILGKSESN</sequence>
<dbReference type="WBParaSite" id="RSKR_0001074300.1">
    <property type="protein sequence ID" value="RSKR_0001074300.1"/>
    <property type="gene ID" value="RSKR_0001074300"/>
</dbReference>